<protein>
    <submittedName>
        <fullName evidence="1">Uncharacterized protein</fullName>
    </submittedName>
</protein>
<dbReference type="EMBL" id="MU971434">
    <property type="protein sequence ID" value="KAK9235052.1"/>
    <property type="molecule type" value="Genomic_DNA"/>
</dbReference>
<dbReference type="Proteomes" id="UP001433508">
    <property type="component" value="Unassembled WGS sequence"/>
</dbReference>
<comment type="caution">
    <text evidence="1">The sequence shown here is derived from an EMBL/GenBank/DDBJ whole genome shotgun (WGS) entry which is preliminary data.</text>
</comment>
<proteinExistence type="predicted"/>
<gene>
    <name evidence="1" type="ORF">V1525DRAFT_411135</name>
</gene>
<evidence type="ECO:0000313" key="2">
    <source>
        <dbReference type="Proteomes" id="UP001433508"/>
    </source>
</evidence>
<organism evidence="1 2">
    <name type="scientific">Lipomyces kononenkoae</name>
    <name type="common">Yeast</name>
    <dbReference type="NCBI Taxonomy" id="34357"/>
    <lineage>
        <taxon>Eukaryota</taxon>
        <taxon>Fungi</taxon>
        <taxon>Dikarya</taxon>
        <taxon>Ascomycota</taxon>
        <taxon>Saccharomycotina</taxon>
        <taxon>Lipomycetes</taxon>
        <taxon>Lipomycetales</taxon>
        <taxon>Lipomycetaceae</taxon>
        <taxon>Lipomyces</taxon>
    </lineage>
</organism>
<sequence length="510" mass="57431">MSLQSRLRVCPTKPRVFIISDISNEPDDAESFVRYLLYSNEFDTRGLVACTSTWMKKAVHPEDMVKIIKAYDQVVHNLNQHVHPNNSFSPGQHFLDILKTGPVLYGKQALNPDLTLSEGAKLLIDRLNESDEPLWVLCWGGTNVVAQALIHLSKDQQFSAEDHRRIRSRLRVYAISDQDDTGIWIRHHYPDIFYIVSLHGWNQYGNATWTGISGDKFYGFDKGGPNFTQVSTKWIRENIQIGPLGKAYPDYMFIPEGDTPTFLYLIQNGLGSREHPEWGSWGGRYLPVDVSGDSLFKHYHDTADRVVGANGKIFRSNHATIWRWRTAFQNDFAARIQWTLSDDTSKANHAPVVSINGGSAGPEPLFLEAQAGSSIELDASNSYDPDGGELIFEWLHYKDVTATQWILDLEVATIEFEDVDKTKPGRHVRCKMPEPERCAVDHFTGQPQSKGQIMHLILAVTDKGTPPMTTYKRVVVQTLNTALKGARPAHESVAAAQSALRELAGNWLQE</sequence>
<reference evidence="2" key="1">
    <citation type="journal article" date="2024" name="Front. Bioeng. Biotechnol.">
        <title>Genome-scale model development and genomic sequencing of the oleaginous clade Lipomyces.</title>
        <authorList>
            <person name="Czajka J.J."/>
            <person name="Han Y."/>
            <person name="Kim J."/>
            <person name="Mondo S.J."/>
            <person name="Hofstad B.A."/>
            <person name="Robles A."/>
            <person name="Haridas S."/>
            <person name="Riley R."/>
            <person name="LaButti K."/>
            <person name="Pangilinan J."/>
            <person name="Andreopoulos W."/>
            <person name="Lipzen A."/>
            <person name="Yan J."/>
            <person name="Wang M."/>
            <person name="Ng V."/>
            <person name="Grigoriev I.V."/>
            <person name="Spatafora J.W."/>
            <person name="Magnuson J.K."/>
            <person name="Baker S.E."/>
            <person name="Pomraning K.R."/>
        </authorList>
    </citation>
    <scope>NUCLEOTIDE SEQUENCE [LARGE SCALE GENOMIC DNA]</scope>
    <source>
        <strain evidence="2">CBS 7786</strain>
    </source>
</reference>
<name>A0ACC3STW2_LIPKO</name>
<evidence type="ECO:0000313" key="1">
    <source>
        <dbReference type="EMBL" id="KAK9235052.1"/>
    </source>
</evidence>
<accession>A0ACC3STW2</accession>
<keyword evidence="2" id="KW-1185">Reference proteome</keyword>